<name>A0A9K3IT55_HELAN</name>
<protein>
    <submittedName>
        <fullName evidence="1">Uncharacterized protein</fullName>
    </submittedName>
</protein>
<dbReference type="AlphaFoldDB" id="A0A9K3IT55"/>
<accession>A0A9K3IT55</accession>
<dbReference type="Gramene" id="mRNA:HanXRQr2_Chr06g0260411">
    <property type="protein sequence ID" value="CDS:HanXRQr2_Chr06g0260411.1"/>
    <property type="gene ID" value="HanXRQr2_Chr06g0260411"/>
</dbReference>
<dbReference type="EMBL" id="MNCJ02000321">
    <property type="protein sequence ID" value="KAF5802518.1"/>
    <property type="molecule type" value="Genomic_DNA"/>
</dbReference>
<evidence type="ECO:0000313" key="2">
    <source>
        <dbReference type="Proteomes" id="UP000215914"/>
    </source>
</evidence>
<organism evidence="1 2">
    <name type="scientific">Helianthus annuus</name>
    <name type="common">Common sunflower</name>
    <dbReference type="NCBI Taxonomy" id="4232"/>
    <lineage>
        <taxon>Eukaryota</taxon>
        <taxon>Viridiplantae</taxon>
        <taxon>Streptophyta</taxon>
        <taxon>Embryophyta</taxon>
        <taxon>Tracheophyta</taxon>
        <taxon>Spermatophyta</taxon>
        <taxon>Magnoliopsida</taxon>
        <taxon>eudicotyledons</taxon>
        <taxon>Gunneridae</taxon>
        <taxon>Pentapetalae</taxon>
        <taxon>asterids</taxon>
        <taxon>campanulids</taxon>
        <taxon>Asterales</taxon>
        <taxon>Asteraceae</taxon>
        <taxon>Asteroideae</taxon>
        <taxon>Heliantheae alliance</taxon>
        <taxon>Heliantheae</taxon>
        <taxon>Helianthus</taxon>
    </lineage>
</organism>
<reference evidence="1" key="2">
    <citation type="submission" date="2020-06" db="EMBL/GenBank/DDBJ databases">
        <title>Helianthus annuus Genome sequencing and assembly Release 2.</title>
        <authorList>
            <person name="Gouzy J."/>
            <person name="Langlade N."/>
            <person name="Munos S."/>
        </authorList>
    </citation>
    <scope>NUCLEOTIDE SEQUENCE</scope>
    <source>
        <tissue evidence="1">Leaves</tissue>
    </source>
</reference>
<sequence>MHNFTTNKKKNPSPLRGECRHQIGVLGEFKRGIDVALADWWCVREGTPILGECPSHPNF</sequence>
<keyword evidence="2" id="KW-1185">Reference proteome</keyword>
<proteinExistence type="predicted"/>
<dbReference type="Proteomes" id="UP000215914">
    <property type="component" value="Unassembled WGS sequence"/>
</dbReference>
<evidence type="ECO:0000313" key="1">
    <source>
        <dbReference type="EMBL" id="KAF5802518.1"/>
    </source>
</evidence>
<reference evidence="1" key="1">
    <citation type="journal article" date="2017" name="Nature">
        <title>The sunflower genome provides insights into oil metabolism, flowering and Asterid evolution.</title>
        <authorList>
            <person name="Badouin H."/>
            <person name="Gouzy J."/>
            <person name="Grassa C.J."/>
            <person name="Murat F."/>
            <person name="Staton S.E."/>
            <person name="Cottret L."/>
            <person name="Lelandais-Briere C."/>
            <person name="Owens G.L."/>
            <person name="Carrere S."/>
            <person name="Mayjonade B."/>
            <person name="Legrand L."/>
            <person name="Gill N."/>
            <person name="Kane N.C."/>
            <person name="Bowers J.E."/>
            <person name="Hubner S."/>
            <person name="Bellec A."/>
            <person name="Berard A."/>
            <person name="Berges H."/>
            <person name="Blanchet N."/>
            <person name="Boniface M.C."/>
            <person name="Brunel D."/>
            <person name="Catrice O."/>
            <person name="Chaidir N."/>
            <person name="Claudel C."/>
            <person name="Donnadieu C."/>
            <person name="Faraut T."/>
            <person name="Fievet G."/>
            <person name="Helmstetter N."/>
            <person name="King M."/>
            <person name="Knapp S.J."/>
            <person name="Lai Z."/>
            <person name="Le Paslier M.C."/>
            <person name="Lippi Y."/>
            <person name="Lorenzon L."/>
            <person name="Mandel J.R."/>
            <person name="Marage G."/>
            <person name="Marchand G."/>
            <person name="Marquand E."/>
            <person name="Bret-Mestries E."/>
            <person name="Morien E."/>
            <person name="Nambeesan S."/>
            <person name="Nguyen T."/>
            <person name="Pegot-Espagnet P."/>
            <person name="Pouilly N."/>
            <person name="Raftis F."/>
            <person name="Sallet E."/>
            <person name="Schiex T."/>
            <person name="Thomas J."/>
            <person name="Vandecasteele C."/>
            <person name="Vares D."/>
            <person name="Vear F."/>
            <person name="Vautrin S."/>
            <person name="Crespi M."/>
            <person name="Mangin B."/>
            <person name="Burke J.M."/>
            <person name="Salse J."/>
            <person name="Munos S."/>
            <person name="Vincourt P."/>
            <person name="Rieseberg L.H."/>
            <person name="Langlade N.B."/>
        </authorList>
    </citation>
    <scope>NUCLEOTIDE SEQUENCE</scope>
    <source>
        <tissue evidence="1">Leaves</tissue>
    </source>
</reference>
<gene>
    <name evidence="1" type="ORF">HanXRQr2_Chr06g0260411</name>
</gene>
<comment type="caution">
    <text evidence="1">The sequence shown here is derived from an EMBL/GenBank/DDBJ whole genome shotgun (WGS) entry which is preliminary data.</text>
</comment>